<dbReference type="Gene3D" id="6.20.370.110">
    <property type="match status" value="1"/>
</dbReference>
<dbReference type="GO" id="GO:0071555">
    <property type="term" value="P:cell wall organization"/>
    <property type="evidence" value="ECO:0007669"/>
    <property type="project" value="UniProtKB-KW"/>
</dbReference>
<keyword evidence="7" id="KW-0808">Transferase</keyword>
<evidence type="ECO:0000256" key="17">
    <source>
        <dbReference type="ARBA" id="ARBA00049902"/>
    </source>
</evidence>
<keyword evidence="9" id="KW-0378">Hydrolase</keyword>
<keyword evidence="11" id="KW-0573">Peptidoglycan synthesis</keyword>
<evidence type="ECO:0000256" key="18">
    <source>
        <dbReference type="SAM" id="MobiDB-lite"/>
    </source>
</evidence>
<dbReference type="GO" id="GO:0009002">
    <property type="term" value="F:serine-type D-Ala-D-Ala carboxypeptidase activity"/>
    <property type="evidence" value="ECO:0007669"/>
    <property type="project" value="UniProtKB-EC"/>
</dbReference>
<evidence type="ECO:0000256" key="9">
    <source>
        <dbReference type="ARBA" id="ARBA00022801"/>
    </source>
</evidence>
<keyword evidence="15" id="KW-0961">Cell wall biogenesis/degradation</keyword>
<dbReference type="GO" id="GO:0008955">
    <property type="term" value="F:peptidoglycan glycosyltransferase activity"/>
    <property type="evidence" value="ECO:0007669"/>
    <property type="project" value="UniProtKB-EC"/>
</dbReference>
<dbReference type="InterPro" id="IPR050396">
    <property type="entry name" value="Glycosyltr_51/Transpeptidase"/>
</dbReference>
<evidence type="ECO:0000256" key="5">
    <source>
        <dbReference type="ARBA" id="ARBA00022670"/>
    </source>
</evidence>
<dbReference type="Gene3D" id="1.10.3810.10">
    <property type="entry name" value="Biosynthetic peptidoglycan transglycosylase-like"/>
    <property type="match status" value="1"/>
</dbReference>
<dbReference type="InterPro" id="IPR001460">
    <property type="entry name" value="PCN-bd_Tpept"/>
</dbReference>
<dbReference type="STRING" id="371602.SAMN04487984_0691"/>
<evidence type="ECO:0000256" key="11">
    <source>
        <dbReference type="ARBA" id="ARBA00022984"/>
    </source>
</evidence>
<dbReference type="GO" id="GO:0008658">
    <property type="term" value="F:penicillin binding"/>
    <property type="evidence" value="ECO:0007669"/>
    <property type="project" value="InterPro"/>
</dbReference>
<evidence type="ECO:0000256" key="13">
    <source>
        <dbReference type="ARBA" id="ARBA00023136"/>
    </source>
</evidence>
<evidence type="ECO:0000256" key="8">
    <source>
        <dbReference type="ARBA" id="ARBA00022692"/>
    </source>
</evidence>
<feature type="transmembrane region" description="Helical" evidence="19">
    <location>
        <begin position="34"/>
        <end position="55"/>
    </location>
</feature>
<dbReference type="AlphaFoldDB" id="A0A1W1YI46"/>
<dbReference type="Pfam" id="PF00905">
    <property type="entry name" value="Transpeptidase"/>
    <property type="match status" value="1"/>
</dbReference>
<dbReference type="GO" id="GO:0006508">
    <property type="term" value="P:proteolysis"/>
    <property type="evidence" value="ECO:0007669"/>
    <property type="project" value="UniProtKB-KW"/>
</dbReference>
<evidence type="ECO:0000256" key="14">
    <source>
        <dbReference type="ARBA" id="ARBA00023268"/>
    </source>
</evidence>
<dbReference type="InterPro" id="IPR023346">
    <property type="entry name" value="Lysozyme-like_dom_sf"/>
</dbReference>
<dbReference type="NCBIfam" id="TIGR02074">
    <property type="entry name" value="PBP_1a_fam"/>
    <property type="match status" value="1"/>
</dbReference>
<protein>
    <submittedName>
        <fullName evidence="22">Penicillin-binding protein 2A</fullName>
    </submittedName>
</protein>
<sequence length="706" mass="78395">MTQEKRQARKFEEKSWEEMTFFEKFKHQWKQWHLTRWIILTVLAVTFVFEGYLIIRAKSVDVGSLQEQLQITTEIYDKDGEQAGELSDDNGTYVTLDKVSEPMQKALLSTEDRRFYDHPGFDIMGIGRASVGYILNGGQIVGGGSTITQQLVKNAFLTSDQTLLRKFKEFFLALEVEKHYSKDQILEMYLNNSYFGNGVYGIEDASQKYFGKPASDLELSEAAVLAGAVKGPSVYNPVDDYDVALDRRNMVLQLMVDNQFISQDEANVAINTGMPQENNPIESDSYRYPYYFDAVIEEAINKFGISEEDLMNKGYRIYTNLDPNYQSKVQEVYDQPDLFPTAPNGDTAQSATVILNPKTGGVMATVGGTGEHSFRGFNRATQMHRQPASAIKPLNVYTTALENGYHADDVLPDEVKSYGSDDYTPQNADYQTQGDILLWDAVAKSKNTSAVWLMNKLGVDKTMKTLDGFGIPYTDDDMNLSSALGGLNKGVTPLQMASAYTAFANEGVRSEGFFITKIVDQDGNVVVDEQQPKQDEATSKAVADEMTSILLTTYDEGGTGATIEPDGIELAGKTGTVELSVDDAQTDGSSDQWQVAYTPDFVLTTWTGFDETTADHYLWTGSPTTSHELAGYIMDNVVSVSPQTPFDIESAKKLYEERRSQSEASESQSNDDSNSDESSEPGVIDRIIDGGRDFFNQLFGNNDEAA</sequence>
<evidence type="ECO:0000256" key="6">
    <source>
        <dbReference type="ARBA" id="ARBA00022676"/>
    </source>
</evidence>
<dbReference type="EMBL" id="FWXK01000003">
    <property type="protein sequence ID" value="SMC35804.1"/>
    <property type="molecule type" value="Genomic_DNA"/>
</dbReference>
<dbReference type="GO" id="GO:0009252">
    <property type="term" value="P:peptidoglycan biosynthetic process"/>
    <property type="evidence" value="ECO:0007669"/>
    <property type="project" value="UniProtKB-KW"/>
</dbReference>
<dbReference type="RefSeq" id="WP_084098544.1">
    <property type="nucleotide sequence ID" value="NZ_FWXK01000003.1"/>
</dbReference>
<keyword evidence="4" id="KW-0121">Carboxypeptidase</keyword>
<evidence type="ECO:0000256" key="1">
    <source>
        <dbReference type="ARBA" id="ARBA00007090"/>
    </source>
</evidence>
<accession>A0A1W1YI46</accession>
<keyword evidence="12 19" id="KW-1133">Transmembrane helix</keyword>
<comment type="catalytic activity">
    <reaction evidence="17">
        <text>[GlcNAc-(1-&gt;4)-Mur2Ac(oyl-L-Ala-gamma-D-Glu-L-Lys-D-Ala-D-Ala)](n)-di-trans,octa-cis-undecaprenyl diphosphate + beta-D-GlcNAc-(1-&gt;4)-Mur2Ac(oyl-L-Ala-gamma-D-Glu-L-Lys-D-Ala-D-Ala)-di-trans,octa-cis-undecaprenyl diphosphate = [GlcNAc-(1-&gt;4)-Mur2Ac(oyl-L-Ala-gamma-D-Glu-L-Lys-D-Ala-D-Ala)](n+1)-di-trans,octa-cis-undecaprenyl diphosphate + di-trans,octa-cis-undecaprenyl diphosphate + H(+)</text>
        <dbReference type="Rhea" id="RHEA:23708"/>
        <dbReference type="Rhea" id="RHEA-COMP:9602"/>
        <dbReference type="Rhea" id="RHEA-COMP:9603"/>
        <dbReference type="ChEBI" id="CHEBI:15378"/>
        <dbReference type="ChEBI" id="CHEBI:58405"/>
        <dbReference type="ChEBI" id="CHEBI:60033"/>
        <dbReference type="ChEBI" id="CHEBI:78435"/>
        <dbReference type="EC" id="2.4.99.28"/>
    </reaction>
</comment>
<name>A0A1W1YI46_9LACT</name>
<dbReference type="PANTHER" id="PTHR32282">
    <property type="entry name" value="BINDING PROTEIN TRANSPEPTIDASE, PUTATIVE-RELATED"/>
    <property type="match status" value="1"/>
</dbReference>
<dbReference type="InterPro" id="IPR001264">
    <property type="entry name" value="Glyco_trans_51"/>
</dbReference>
<feature type="compositionally biased region" description="Low complexity" evidence="18">
    <location>
        <begin position="662"/>
        <end position="672"/>
    </location>
</feature>
<dbReference type="SUPFAM" id="SSF56601">
    <property type="entry name" value="beta-lactamase/transpeptidase-like"/>
    <property type="match status" value="1"/>
</dbReference>
<dbReference type="Gene3D" id="3.40.710.10">
    <property type="entry name" value="DD-peptidase/beta-lactamase superfamily"/>
    <property type="match status" value="1"/>
</dbReference>
<evidence type="ECO:0000313" key="22">
    <source>
        <dbReference type="EMBL" id="SMC35804.1"/>
    </source>
</evidence>
<dbReference type="Pfam" id="PF00912">
    <property type="entry name" value="Transgly"/>
    <property type="match status" value="1"/>
</dbReference>
<keyword evidence="6" id="KW-0328">Glycosyltransferase</keyword>
<evidence type="ECO:0000256" key="10">
    <source>
        <dbReference type="ARBA" id="ARBA00022960"/>
    </source>
</evidence>
<evidence type="ECO:0000256" key="15">
    <source>
        <dbReference type="ARBA" id="ARBA00023316"/>
    </source>
</evidence>
<dbReference type="PANTHER" id="PTHR32282:SF32">
    <property type="entry name" value="PENICILLIN-BINDING PROTEIN 2A"/>
    <property type="match status" value="1"/>
</dbReference>
<proteinExistence type="inferred from homology"/>
<gene>
    <name evidence="22" type="ORF">SAMN04487984_0691</name>
</gene>
<comment type="similarity">
    <text evidence="2">In the N-terminal section; belongs to the glycosyltransferase 51 family.</text>
</comment>
<keyword evidence="8 19" id="KW-0812">Transmembrane</keyword>
<dbReference type="GO" id="GO:0030288">
    <property type="term" value="C:outer membrane-bounded periplasmic space"/>
    <property type="evidence" value="ECO:0007669"/>
    <property type="project" value="TreeGrafter"/>
</dbReference>
<evidence type="ECO:0000256" key="2">
    <source>
        <dbReference type="ARBA" id="ARBA00007739"/>
    </source>
</evidence>
<keyword evidence="3" id="KW-1003">Cell membrane</keyword>
<dbReference type="Proteomes" id="UP000243884">
    <property type="component" value="Unassembled WGS sequence"/>
</dbReference>
<dbReference type="FunFam" id="1.10.3810.10:FF:000001">
    <property type="entry name" value="Penicillin-binding protein 1A"/>
    <property type="match status" value="1"/>
</dbReference>
<dbReference type="InterPro" id="IPR036950">
    <property type="entry name" value="PBP_transglycosylase"/>
</dbReference>
<evidence type="ECO:0000256" key="4">
    <source>
        <dbReference type="ARBA" id="ARBA00022645"/>
    </source>
</evidence>
<comment type="catalytic activity">
    <reaction evidence="16">
        <text>Preferential cleavage: (Ac)2-L-Lys-D-Ala-|-D-Ala. Also transpeptidation of peptidyl-alanyl moieties that are N-acyl substituents of D-alanine.</text>
        <dbReference type="EC" id="3.4.16.4"/>
    </reaction>
</comment>
<keyword evidence="23" id="KW-1185">Reference proteome</keyword>
<organism evidence="22 23">
    <name type="scientific">Aerococcus suis</name>
    <dbReference type="NCBI Taxonomy" id="371602"/>
    <lineage>
        <taxon>Bacteria</taxon>
        <taxon>Bacillati</taxon>
        <taxon>Bacillota</taxon>
        <taxon>Bacilli</taxon>
        <taxon>Lactobacillales</taxon>
        <taxon>Aerococcaceae</taxon>
        <taxon>Aerococcus</taxon>
    </lineage>
</organism>
<keyword evidence="14" id="KW-0511">Multifunctional enzyme</keyword>
<feature type="domain" description="Penicillin-binding protein transpeptidase" evidence="20">
    <location>
        <begin position="351"/>
        <end position="600"/>
    </location>
</feature>
<dbReference type="GO" id="GO:0008360">
    <property type="term" value="P:regulation of cell shape"/>
    <property type="evidence" value="ECO:0007669"/>
    <property type="project" value="UniProtKB-KW"/>
</dbReference>
<evidence type="ECO:0000313" key="23">
    <source>
        <dbReference type="Proteomes" id="UP000243884"/>
    </source>
</evidence>
<evidence type="ECO:0000256" key="19">
    <source>
        <dbReference type="SAM" id="Phobius"/>
    </source>
</evidence>
<evidence type="ECO:0000256" key="16">
    <source>
        <dbReference type="ARBA" id="ARBA00034000"/>
    </source>
</evidence>
<keyword evidence="10" id="KW-0133">Cell shape</keyword>
<feature type="domain" description="Glycosyl transferase family 51" evidence="21">
    <location>
        <begin position="80"/>
        <end position="255"/>
    </location>
</feature>
<dbReference type="OrthoDB" id="9766909at2"/>
<dbReference type="SUPFAM" id="SSF53955">
    <property type="entry name" value="Lysozyme-like"/>
    <property type="match status" value="1"/>
</dbReference>
<keyword evidence="13 19" id="KW-0472">Membrane</keyword>
<dbReference type="InterPro" id="IPR012338">
    <property type="entry name" value="Beta-lactam/transpept-like"/>
</dbReference>
<reference evidence="23" key="1">
    <citation type="submission" date="2017-04" db="EMBL/GenBank/DDBJ databases">
        <authorList>
            <person name="Varghese N."/>
            <person name="Submissions S."/>
        </authorList>
    </citation>
    <scope>NUCLEOTIDE SEQUENCE [LARGE SCALE GENOMIC DNA]</scope>
    <source>
        <strain evidence="23">DSM 21500</strain>
    </source>
</reference>
<comment type="similarity">
    <text evidence="1">In the C-terminal section; belongs to the transpeptidase family.</text>
</comment>
<evidence type="ECO:0000256" key="12">
    <source>
        <dbReference type="ARBA" id="ARBA00022989"/>
    </source>
</evidence>
<keyword evidence="5" id="KW-0645">Protease</keyword>
<evidence type="ECO:0000256" key="7">
    <source>
        <dbReference type="ARBA" id="ARBA00022679"/>
    </source>
</evidence>
<evidence type="ECO:0000259" key="20">
    <source>
        <dbReference type="Pfam" id="PF00905"/>
    </source>
</evidence>
<evidence type="ECO:0000256" key="3">
    <source>
        <dbReference type="ARBA" id="ARBA00022475"/>
    </source>
</evidence>
<evidence type="ECO:0000259" key="21">
    <source>
        <dbReference type="Pfam" id="PF00912"/>
    </source>
</evidence>
<feature type="region of interest" description="Disordered" evidence="18">
    <location>
        <begin position="655"/>
        <end position="686"/>
    </location>
</feature>